<accession>A0A182MET2</accession>
<evidence type="ECO:0000313" key="2">
    <source>
        <dbReference type="Proteomes" id="UP000075883"/>
    </source>
</evidence>
<organism evidence="1 2">
    <name type="scientific">Anopheles culicifacies</name>
    <dbReference type="NCBI Taxonomy" id="139723"/>
    <lineage>
        <taxon>Eukaryota</taxon>
        <taxon>Metazoa</taxon>
        <taxon>Ecdysozoa</taxon>
        <taxon>Arthropoda</taxon>
        <taxon>Hexapoda</taxon>
        <taxon>Insecta</taxon>
        <taxon>Pterygota</taxon>
        <taxon>Neoptera</taxon>
        <taxon>Endopterygota</taxon>
        <taxon>Diptera</taxon>
        <taxon>Nematocera</taxon>
        <taxon>Culicoidea</taxon>
        <taxon>Culicidae</taxon>
        <taxon>Anophelinae</taxon>
        <taxon>Anopheles</taxon>
        <taxon>culicifacies species complex</taxon>
    </lineage>
</organism>
<dbReference type="Proteomes" id="UP000075883">
    <property type="component" value="Unassembled WGS sequence"/>
</dbReference>
<dbReference type="VEuPathDB" id="VectorBase:ACUA016541"/>
<proteinExistence type="predicted"/>
<protein>
    <submittedName>
        <fullName evidence="1">Uncharacterized protein</fullName>
    </submittedName>
</protein>
<dbReference type="EMBL" id="AXCM01002537">
    <property type="status" value="NOT_ANNOTATED_CDS"/>
    <property type="molecule type" value="Genomic_DNA"/>
</dbReference>
<dbReference type="EnsemblMetazoa" id="ACUA016541-RA">
    <property type="protein sequence ID" value="ACUA016541-PA"/>
    <property type="gene ID" value="ACUA016541"/>
</dbReference>
<reference evidence="2" key="1">
    <citation type="submission" date="2013-09" db="EMBL/GenBank/DDBJ databases">
        <title>The Genome Sequence of Anopheles culicifacies species A.</title>
        <authorList>
            <consortium name="The Broad Institute Genomics Platform"/>
            <person name="Neafsey D.E."/>
            <person name="Besansky N."/>
            <person name="Howell P."/>
            <person name="Walton C."/>
            <person name="Young S.K."/>
            <person name="Zeng Q."/>
            <person name="Gargeya S."/>
            <person name="Fitzgerald M."/>
            <person name="Haas B."/>
            <person name="Abouelleil A."/>
            <person name="Allen A.W."/>
            <person name="Alvarado L."/>
            <person name="Arachchi H.M."/>
            <person name="Berlin A.M."/>
            <person name="Chapman S.B."/>
            <person name="Gainer-Dewar J."/>
            <person name="Goldberg J."/>
            <person name="Griggs A."/>
            <person name="Gujja S."/>
            <person name="Hansen M."/>
            <person name="Howarth C."/>
            <person name="Imamovic A."/>
            <person name="Ireland A."/>
            <person name="Larimer J."/>
            <person name="McCowan C."/>
            <person name="Murphy C."/>
            <person name="Pearson M."/>
            <person name="Poon T.W."/>
            <person name="Priest M."/>
            <person name="Roberts A."/>
            <person name="Saif S."/>
            <person name="Shea T."/>
            <person name="Sisk P."/>
            <person name="Sykes S."/>
            <person name="Wortman J."/>
            <person name="Nusbaum C."/>
            <person name="Birren B."/>
        </authorList>
    </citation>
    <scope>NUCLEOTIDE SEQUENCE [LARGE SCALE GENOMIC DNA]</scope>
    <source>
        <strain evidence="2">A-37</strain>
    </source>
</reference>
<sequence length="187" mass="21411">MTECIIRCQCTLDPYISKNAAFFTRAAQPILLFFITKFLLDFREVEVFASAALENVEHIQTGGLKVCGCIVRLRDEHLGLQTFIGWFVVIRNGQKLLCDRPEQIETGLNLRFGIVSLHRCGYHGNKPSLGRYLMCRANERYVNVRLAVDLHLWNDDLSRKGILRIGDRVIQQANAANNLSRNAYLRK</sequence>
<evidence type="ECO:0000313" key="1">
    <source>
        <dbReference type="EnsemblMetazoa" id="ACUA016541-PA"/>
    </source>
</evidence>
<reference evidence="1" key="2">
    <citation type="submission" date="2020-05" db="UniProtKB">
        <authorList>
            <consortium name="EnsemblMetazoa"/>
        </authorList>
    </citation>
    <scope>IDENTIFICATION</scope>
    <source>
        <strain evidence="1">A-37</strain>
    </source>
</reference>
<dbReference type="AlphaFoldDB" id="A0A182MET2"/>
<name>A0A182MET2_9DIPT</name>
<keyword evidence="2" id="KW-1185">Reference proteome</keyword>